<dbReference type="InterPro" id="IPR000210">
    <property type="entry name" value="BTB/POZ_dom"/>
</dbReference>
<dbReference type="eggNOG" id="KOG2723">
    <property type="taxonomic scope" value="Eukaryota"/>
</dbReference>
<dbReference type="SUPFAM" id="SSF49899">
    <property type="entry name" value="Concanavalin A-like lectins/glucanases"/>
    <property type="match status" value="1"/>
</dbReference>
<evidence type="ECO:0000313" key="4">
    <source>
        <dbReference type="EMBL" id="EGD75380.1"/>
    </source>
</evidence>
<dbReference type="STRING" id="946362.F2UFV2"/>
<dbReference type="CDD" id="cd18316">
    <property type="entry name" value="BTB_POZ_KCTD-like"/>
    <property type="match status" value="1"/>
</dbReference>
<dbReference type="InterPro" id="IPR003877">
    <property type="entry name" value="SPRY_dom"/>
</dbReference>
<dbReference type="InterPro" id="IPR003131">
    <property type="entry name" value="T1-type_BTB"/>
</dbReference>
<name>F2UFV2_SALR5</name>
<dbReference type="OrthoDB" id="6077599at2759"/>
<feature type="domain" description="BTB" evidence="3">
    <location>
        <begin position="104"/>
        <end position="173"/>
    </location>
</feature>
<organism evidence="5">
    <name type="scientific">Salpingoeca rosetta (strain ATCC 50818 / BSB-021)</name>
    <dbReference type="NCBI Taxonomy" id="946362"/>
    <lineage>
        <taxon>Eukaryota</taxon>
        <taxon>Choanoflagellata</taxon>
        <taxon>Craspedida</taxon>
        <taxon>Salpingoecidae</taxon>
        <taxon>Salpingoeca</taxon>
    </lineage>
</organism>
<dbReference type="SUPFAM" id="SSF54695">
    <property type="entry name" value="POZ domain"/>
    <property type="match status" value="1"/>
</dbReference>
<dbReference type="Pfam" id="PF00622">
    <property type="entry name" value="SPRY"/>
    <property type="match status" value="1"/>
</dbReference>
<evidence type="ECO:0000259" key="3">
    <source>
        <dbReference type="PROSITE" id="PS50097"/>
    </source>
</evidence>
<keyword evidence="5" id="KW-1185">Reference proteome</keyword>
<dbReference type="OMA" id="HCANSHR"/>
<dbReference type="PANTHER" id="PTHR14499:SF136">
    <property type="entry name" value="GH08630P"/>
    <property type="match status" value="1"/>
</dbReference>
<evidence type="ECO:0000256" key="1">
    <source>
        <dbReference type="SAM" id="Coils"/>
    </source>
</evidence>
<dbReference type="AlphaFoldDB" id="F2UFV2"/>
<feature type="region of interest" description="Disordered" evidence="2">
    <location>
        <begin position="1"/>
        <end position="54"/>
    </location>
</feature>
<dbReference type="Gene3D" id="3.30.710.10">
    <property type="entry name" value="Potassium Channel Kv1.1, Chain A"/>
    <property type="match status" value="1"/>
</dbReference>
<reference evidence="4" key="1">
    <citation type="submission" date="2009-08" db="EMBL/GenBank/DDBJ databases">
        <title>Annotation of Salpingoeca rosetta.</title>
        <authorList>
            <consortium name="The Broad Institute Genome Sequencing Platform"/>
            <person name="Russ C."/>
            <person name="Cuomo C."/>
            <person name="Burger G."/>
            <person name="Gray M.W."/>
            <person name="Holland P.W.H."/>
            <person name="King N."/>
            <person name="Lang F.B.F."/>
            <person name="Roger A.J."/>
            <person name="Ruiz-Trillo I."/>
            <person name="Young S.K."/>
            <person name="Zeng Q."/>
            <person name="Gargeya S."/>
            <person name="Alvarado L."/>
            <person name="Berlin A."/>
            <person name="Chapman S.B."/>
            <person name="Chen Z."/>
            <person name="Freedman E."/>
            <person name="Gellesch M."/>
            <person name="Goldberg J."/>
            <person name="Griggs A."/>
            <person name="Gujja S."/>
            <person name="Heilman E."/>
            <person name="Heiman D."/>
            <person name="Howarth C."/>
            <person name="Mehta T."/>
            <person name="Neiman D."/>
            <person name="Pearson M."/>
            <person name="Roberts A."/>
            <person name="Saif S."/>
            <person name="Shea T."/>
            <person name="Shenoy N."/>
            <person name="Sisk P."/>
            <person name="Stolte C."/>
            <person name="Sykes S."/>
            <person name="White J."/>
            <person name="Yandava C."/>
            <person name="Haas B."/>
            <person name="Nusbaum C."/>
            <person name="Birren B."/>
        </authorList>
    </citation>
    <scope>NUCLEOTIDE SEQUENCE [LARGE SCALE GENOMIC DNA]</scope>
    <source>
        <strain evidence="4">ATCC 50818</strain>
    </source>
</reference>
<dbReference type="Pfam" id="PF02214">
    <property type="entry name" value="BTB_2"/>
    <property type="match status" value="1"/>
</dbReference>
<dbReference type="RefSeq" id="XP_004991837.1">
    <property type="nucleotide sequence ID" value="XM_004991780.1"/>
</dbReference>
<dbReference type="InterPro" id="IPR011333">
    <property type="entry name" value="SKP1/BTB/POZ_sf"/>
</dbReference>
<dbReference type="KEGG" id="sre:PTSG_06457"/>
<dbReference type="EMBL" id="GL832972">
    <property type="protein sequence ID" value="EGD75380.1"/>
    <property type="molecule type" value="Genomic_DNA"/>
</dbReference>
<feature type="compositionally biased region" description="Basic and acidic residues" evidence="2">
    <location>
        <begin position="27"/>
        <end position="37"/>
    </location>
</feature>
<feature type="compositionally biased region" description="Basic and acidic residues" evidence="2">
    <location>
        <begin position="1"/>
        <end position="11"/>
    </location>
</feature>
<dbReference type="PANTHER" id="PTHR14499">
    <property type="entry name" value="POTASSIUM CHANNEL TETRAMERIZATION DOMAIN-CONTAINING"/>
    <property type="match status" value="1"/>
</dbReference>
<dbReference type="PROSITE" id="PS50097">
    <property type="entry name" value="BTB"/>
    <property type="match status" value="1"/>
</dbReference>
<dbReference type="GeneID" id="16072397"/>
<dbReference type="InterPro" id="IPR013320">
    <property type="entry name" value="ConA-like_dom_sf"/>
</dbReference>
<evidence type="ECO:0000256" key="2">
    <source>
        <dbReference type="SAM" id="MobiDB-lite"/>
    </source>
</evidence>
<dbReference type="InParanoid" id="F2UFV2"/>
<dbReference type="GO" id="GO:0051260">
    <property type="term" value="P:protein homooligomerization"/>
    <property type="evidence" value="ECO:0007669"/>
    <property type="project" value="InterPro"/>
</dbReference>
<gene>
    <name evidence="4" type="ORF">PTSG_06457</name>
</gene>
<dbReference type="Gene3D" id="2.60.120.920">
    <property type="match status" value="1"/>
</dbReference>
<keyword evidence="1" id="KW-0175">Coiled coil</keyword>
<protein>
    <recommendedName>
        <fullName evidence="3">BTB domain-containing protein</fullName>
    </recommendedName>
</protein>
<dbReference type="SMART" id="SM00225">
    <property type="entry name" value="BTB"/>
    <property type="match status" value="1"/>
</dbReference>
<proteinExistence type="predicted"/>
<dbReference type="Proteomes" id="UP000007799">
    <property type="component" value="Unassembled WGS sequence"/>
</dbReference>
<feature type="compositionally biased region" description="Basic and acidic residues" evidence="2">
    <location>
        <begin position="45"/>
        <end position="54"/>
    </location>
</feature>
<evidence type="ECO:0000313" key="5">
    <source>
        <dbReference type="Proteomes" id="UP000007799"/>
    </source>
</evidence>
<sequence>MSDPKPRKVDDETPEFTPTRRVQPGLVEEKNVKDKPRGKGKTKGKARDTEAYDSERGIQRVQQLAAALVEEAEKLQRGQNALAQEKANWEAQARKLASCVVPRSRVQIDVGGTVFTTSKQTLTKFANSFFASMFSGRHELQPEDDGSFFVDRDPFVFRHVLNFMRGQPPQLEELSDVELKALKQDAQFYQLPELLEALTPPEPMLALPSCKFTSGNNYTLNTERDTVTKTGGDNGWNTNALGEAIPSTGATTIRFTIMQTNGPNSNIMLGIVPSSFNRNGINMFNKCGWHFHCANSHRHSGPPNNHRNQPYAPTGRLEGEDVVDMVVDRNARAISFIVNGNNAGVAYQNVFQATDELVPCVILHRQNHSVRMELLSHTP</sequence>
<dbReference type="InterPro" id="IPR043136">
    <property type="entry name" value="B30.2/SPRY_sf"/>
</dbReference>
<dbReference type="CDD" id="cd11709">
    <property type="entry name" value="SPRY"/>
    <property type="match status" value="1"/>
</dbReference>
<accession>F2UFV2</accession>
<feature type="coiled-coil region" evidence="1">
    <location>
        <begin position="58"/>
        <end position="92"/>
    </location>
</feature>